<protein>
    <submittedName>
        <fullName evidence="2">Uncharacterized protein</fullName>
    </submittedName>
</protein>
<keyword evidence="3" id="KW-1185">Reference proteome</keyword>
<organism evidence="2 3">
    <name type="scientific">Streptomyces boncukensis</name>
    <dbReference type="NCBI Taxonomy" id="2711219"/>
    <lineage>
        <taxon>Bacteria</taxon>
        <taxon>Bacillati</taxon>
        <taxon>Actinomycetota</taxon>
        <taxon>Actinomycetes</taxon>
        <taxon>Kitasatosporales</taxon>
        <taxon>Streptomycetaceae</taxon>
        <taxon>Streptomyces</taxon>
    </lineage>
</organism>
<evidence type="ECO:0000256" key="1">
    <source>
        <dbReference type="SAM" id="Phobius"/>
    </source>
</evidence>
<feature type="transmembrane region" description="Helical" evidence="1">
    <location>
        <begin position="128"/>
        <end position="148"/>
    </location>
</feature>
<keyword evidence="1" id="KW-0812">Transmembrane</keyword>
<accession>A0A6G4X003</accession>
<reference evidence="2 3" key="1">
    <citation type="submission" date="2020-02" db="EMBL/GenBank/DDBJ databases">
        <title>Whole-genome analyses of novel actinobacteria.</title>
        <authorList>
            <person name="Sahin N."/>
            <person name="Tatar D."/>
        </authorList>
    </citation>
    <scope>NUCLEOTIDE SEQUENCE [LARGE SCALE GENOMIC DNA]</scope>
    <source>
        <strain evidence="2 3">SB3404</strain>
    </source>
</reference>
<dbReference type="Proteomes" id="UP000477722">
    <property type="component" value="Unassembled WGS sequence"/>
</dbReference>
<keyword evidence="1" id="KW-1133">Transmembrane helix</keyword>
<feature type="transmembrane region" description="Helical" evidence="1">
    <location>
        <begin position="92"/>
        <end position="116"/>
    </location>
</feature>
<comment type="caution">
    <text evidence="2">The sequence shown here is derived from an EMBL/GenBank/DDBJ whole genome shotgun (WGS) entry which is preliminary data.</text>
</comment>
<gene>
    <name evidence="2" type="ORF">G5C65_21470</name>
</gene>
<sequence length="442" mass="47155">MNLATRLRSHSALWASPLALGLVLYYFFRFFQDDYEVIKGEITYAPEIVSLALDPTYALAYAAASCLAAWESGRLKRDGVWAGAPARSRYRIAAHALFPVLVLAWAMLVLPVLLALAREGVAPTWACVPLPAMTLLVATAHCAIGFGVGAVVPRLLAAPLLAAGVFYGVASSASSGERLWPRHVLGQYSRVLTFGEHTTWTSLAPHVLFAGGLAAGVALLWVPARNRHLRSAVPALACAVALAGTLTAYSIAKDWGASAPVSVGHADLDCSGSTPRVCVPAAGHADPSEARTDAEAVLSELAAAGVRVKPPRTVSDNIVNGVHPRSSTKGTWWLPVTSSQRKGTTRYEVVKQAVHFPCKRTTDIVASRSAMLWASGTVGEGKRYLKWQRGEMLQFANGDKVLGLVEKRVAEVRRTSRAAQASWFRGELRRACGDGARPAGDS</sequence>
<evidence type="ECO:0000313" key="2">
    <source>
        <dbReference type="EMBL" id="NGO70879.1"/>
    </source>
</evidence>
<dbReference type="AlphaFoldDB" id="A0A6G4X003"/>
<proteinExistence type="predicted"/>
<dbReference type="RefSeq" id="WP_165300531.1">
    <property type="nucleotide sequence ID" value="NZ_JAAKZZ010000241.1"/>
</dbReference>
<dbReference type="EMBL" id="JAAKZZ010000241">
    <property type="protein sequence ID" value="NGO70879.1"/>
    <property type="molecule type" value="Genomic_DNA"/>
</dbReference>
<feature type="transmembrane region" description="Helical" evidence="1">
    <location>
        <begin position="48"/>
        <end position="71"/>
    </location>
</feature>
<keyword evidence="1" id="KW-0472">Membrane</keyword>
<feature type="transmembrane region" description="Helical" evidence="1">
    <location>
        <begin position="155"/>
        <end position="173"/>
    </location>
</feature>
<name>A0A6G4X003_9ACTN</name>
<feature type="transmembrane region" description="Helical" evidence="1">
    <location>
        <begin position="203"/>
        <end position="221"/>
    </location>
</feature>
<feature type="transmembrane region" description="Helical" evidence="1">
    <location>
        <begin position="12"/>
        <end position="28"/>
    </location>
</feature>
<evidence type="ECO:0000313" key="3">
    <source>
        <dbReference type="Proteomes" id="UP000477722"/>
    </source>
</evidence>
<feature type="transmembrane region" description="Helical" evidence="1">
    <location>
        <begin position="233"/>
        <end position="252"/>
    </location>
</feature>